<dbReference type="VEuPathDB" id="ToxoDB:EAH_00048990"/>
<proteinExistence type="predicted"/>
<feature type="region of interest" description="Disordered" evidence="1">
    <location>
        <begin position="229"/>
        <end position="248"/>
    </location>
</feature>
<dbReference type="Pfam" id="PF00225">
    <property type="entry name" value="Kinesin"/>
    <property type="match status" value="1"/>
</dbReference>
<feature type="region of interest" description="Disordered" evidence="1">
    <location>
        <begin position="108"/>
        <end position="215"/>
    </location>
</feature>
<dbReference type="GO" id="GO:0007018">
    <property type="term" value="P:microtubule-based movement"/>
    <property type="evidence" value="ECO:0007669"/>
    <property type="project" value="InterPro"/>
</dbReference>
<dbReference type="EMBL" id="HG673599">
    <property type="protein sequence ID" value="CDI84140.1"/>
    <property type="molecule type" value="Genomic_DNA"/>
</dbReference>
<feature type="region of interest" description="Disordered" evidence="1">
    <location>
        <begin position="598"/>
        <end position="652"/>
    </location>
</feature>
<feature type="compositionally biased region" description="Low complexity" evidence="1">
    <location>
        <begin position="58"/>
        <end position="68"/>
    </location>
</feature>
<dbReference type="Pfam" id="PF07690">
    <property type="entry name" value="MFS_1"/>
    <property type="match status" value="1"/>
</dbReference>
<feature type="compositionally biased region" description="Basic residues" evidence="1">
    <location>
        <begin position="1328"/>
        <end position="1345"/>
    </location>
</feature>
<feature type="region of interest" description="Disordered" evidence="1">
    <location>
        <begin position="1"/>
        <end position="88"/>
    </location>
</feature>
<feature type="compositionally biased region" description="Basic and acidic residues" evidence="1">
    <location>
        <begin position="116"/>
        <end position="132"/>
    </location>
</feature>
<dbReference type="Proteomes" id="UP000018050">
    <property type="component" value="Unassembled WGS sequence"/>
</dbReference>
<protein>
    <submittedName>
        <fullName evidence="4">Sugar permease, putative</fullName>
    </submittedName>
</protein>
<dbReference type="OrthoDB" id="348738at2759"/>
<feature type="region of interest" description="Disordered" evidence="1">
    <location>
        <begin position="922"/>
        <end position="949"/>
    </location>
</feature>
<feature type="transmembrane region" description="Helical" evidence="2">
    <location>
        <begin position="451"/>
        <end position="473"/>
    </location>
</feature>
<dbReference type="InterPro" id="IPR011701">
    <property type="entry name" value="MFS"/>
</dbReference>
<keyword evidence="2" id="KW-0812">Transmembrane</keyword>
<evidence type="ECO:0000259" key="3">
    <source>
        <dbReference type="SMART" id="SM00129"/>
    </source>
</evidence>
<dbReference type="PANTHER" id="PTHR24115:SF1004">
    <property type="entry name" value="KINESIN-LIKE PROTEIN KIF15"/>
    <property type="match status" value="1"/>
</dbReference>
<dbReference type="InterPro" id="IPR001752">
    <property type="entry name" value="Kinesin_motor_dom"/>
</dbReference>
<keyword evidence="2" id="KW-1133">Transmembrane helix</keyword>
<feature type="compositionally biased region" description="Polar residues" evidence="1">
    <location>
        <begin position="201"/>
        <end position="211"/>
    </location>
</feature>
<feature type="region of interest" description="Disordered" evidence="1">
    <location>
        <begin position="1270"/>
        <end position="1358"/>
    </location>
</feature>
<dbReference type="RefSeq" id="XP_013246821.1">
    <property type="nucleotide sequence ID" value="XM_013391367.1"/>
</dbReference>
<dbReference type="SUPFAM" id="SSF103473">
    <property type="entry name" value="MFS general substrate transporter"/>
    <property type="match status" value="1"/>
</dbReference>
<feature type="compositionally biased region" description="Low complexity" evidence="1">
    <location>
        <begin position="177"/>
        <end position="200"/>
    </location>
</feature>
<organism evidence="4 5">
    <name type="scientific">Eimeria acervulina</name>
    <name type="common">Coccidian parasite</name>
    <dbReference type="NCBI Taxonomy" id="5801"/>
    <lineage>
        <taxon>Eukaryota</taxon>
        <taxon>Sar</taxon>
        <taxon>Alveolata</taxon>
        <taxon>Apicomplexa</taxon>
        <taxon>Conoidasida</taxon>
        <taxon>Coccidia</taxon>
        <taxon>Eucoccidiorida</taxon>
        <taxon>Eimeriorina</taxon>
        <taxon>Eimeriidae</taxon>
        <taxon>Eimeria</taxon>
    </lineage>
</organism>
<dbReference type="SUPFAM" id="SSF52540">
    <property type="entry name" value="P-loop containing nucleoside triphosphate hydrolases"/>
    <property type="match status" value="1"/>
</dbReference>
<name>U6GVD1_EIMAC</name>
<dbReference type="PANTHER" id="PTHR24115">
    <property type="entry name" value="KINESIN-RELATED"/>
    <property type="match status" value="1"/>
</dbReference>
<dbReference type="Gene3D" id="3.40.850.10">
    <property type="entry name" value="Kinesin motor domain"/>
    <property type="match status" value="2"/>
</dbReference>
<reference evidence="4" key="1">
    <citation type="submission" date="2013-10" db="EMBL/GenBank/DDBJ databases">
        <title>Genomic analysis of the causative agents of coccidiosis in chickens.</title>
        <authorList>
            <person name="Reid A.J."/>
            <person name="Blake D."/>
            <person name="Billington K."/>
            <person name="Browne H."/>
            <person name="Dunn M."/>
            <person name="Hung S."/>
            <person name="Kawahara F."/>
            <person name="Miranda-Saavedra D."/>
            <person name="Mourier T."/>
            <person name="Nagra H."/>
            <person name="Otto T.D."/>
            <person name="Rawlings N."/>
            <person name="Sanchez A."/>
            <person name="Sanders M."/>
            <person name="Subramaniam C."/>
            <person name="Tay Y."/>
            <person name="Dear P."/>
            <person name="Doerig C."/>
            <person name="Gruber A."/>
            <person name="Parkinson J."/>
            <person name="Shirley M."/>
            <person name="Wan K.L."/>
            <person name="Berriman M."/>
            <person name="Tomley F."/>
            <person name="Pain A."/>
        </authorList>
    </citation>
    <scope>NUCLEOTIDE SEQUENCE</scope>
    <source>
        <strain evidence="4">Houghton</strain>
    </source>
</reference>
<dbReference type="InterPro" id="IPR036961">
    <property type="entry name" value="Kinesin_motor_dom_sf"/>
</dbReference>
<evidence type="ECO:0000256" key="2">
    <source>
        <dbReference type="SAM" id="Phobius"/>
    </source>
</evidence>
<feature type="region of interest" description="Disordered" evidence="1">
    <location>
        <begin position="1015"/>
        <end position="1037"/>
    </location>
</feature>
<dbReference type="GO" id="GO:0005874">
    <property type="term" value="C:microtubule"/>
    <property type="evidence" value="ECO:0007669"/>
    <property type="project" value="TreeGrafter"/>
</dbReference>
<dbReference type="Gene3D" id="1.20.1250.20">
    <property type="entry name" value="MFS general substrate transporter like domains"/>
    <property type="match status" value="2"/>
</dbReference>
<feature type="region of interest" description="Disordered" evidence="1">
    <location>
        <begin position="379"/>
        <end position="402"/>
    </location>
</feature>
<feature type="transmembrane region" description="Helical" evidence="2">
    <location>
        <begin position="258"/>
        <end position="282"/>
    </location>
</feature>
<feature type="compositionally biased region" description="Low complexity" evidence="1">
    <location>
        <begin position="729"/>
        <end position="740"/>
    </location>
</feature>
<dbReference type="InterPro" id="IPR036259">
    <property type="entry name" value="MFS_trans_sf"/>
</dbReference>
<feature type="compositionally biased region" description="Acidic residues" evidence="1">
    <location>
        <begin position="148"/>
        <end position="158"/>
    </location>
</feature>
<feature type="compositionally biased region" description="Low complexity" evidence="1">
    <location>
        <begin position="1346"/>
        <end position="1358"/>
    </location>
</feature>
<reference evidence="4" key="2">
    <citation type="submission" date="2013-10" db="EMBL/GenBank/DDBJ databases">
        <authorList>
            <person name="Aslett M."/>
        </authorList>
    </citation>
    <scope>NUCLEOTIDE SEQUENCE</scope>
    <source>
        <strain evidence="4">Houghton</strain>
    </source>
</reference>
<sequence>MVVTRQGTVTSPAAPQGASPAAPGAAADATAGAPKGRSPLKAAAQQRAPSRKKRVGGASPAAAKAAAAHRSERNFASPAASPRAAAAAAVASPRVHIASKAEVLPATSAAAVGRRAAAERPLYKGGPLKERLQTGPLPFVRQMSGMSDSEEKETENADEGFAAAARLTPTTRRRRGGAAAAAAELTRQSSSSSSNGSVSNRQARAQGSGADQQMEAAEEALALGGIRSRSSNINRSSSSSSSSGSSGRLSEGKLDASLSLMLLSLLWGLNGAAQALAFPLLVSSLSSWLSNTERGGVLGVWTTCQQVGSIFASYLTAELLSGAAEGPSALLSNISLWGPHTKGLSRWRQTFFVSALWVFCCSVLLLRCLRSAPQDPEAAAAAKQQQQNQKQQPKQQQQQQQQQQQHNSLLGSVLFSLSAAFYCTYFDAGGVFGSVSVGWLSDKYLRGRRSLLLAPMCWLAGAFLVLLHSSLLWGPTGDLGFAAQFALLLAGAAIAAPDSALGAAAAADACAEEKETQNETFAAAASCIVNGAGSVGSILQGLLTPTLLSAYGWSCVFNYLALMSVLGVQTFLRIRPSSSPSSGGPPTTRCLALWSRNPNSVKKESGGPGGPPLKGPYAGGPCPEGPPTEPLLNTEAPEGTAAKEPPTPEGALGAPVSFAAGCNGEQQQGLRGLLSLAAGRSRAQTSSLQQDGEGPYLKPQSAPVSSSTPLRVQRPAAVVLLPPGGGTRAPAAQQSANASAKKGWGPPLNPKDLPYSRTLNAPECLYSEQSRPPEVPKEAAARQQQIYLKSCAGPSKGPPVGTPERLRERPLVGSPGGAIERPLVGAPGGPLEGPPVGPHGGRSVGLMSCCLGDKGCVGPFRFDGVFEEDSSQESLFKTVGRPAAEAVLRGVSACIAVRLKACGVLRDRHGASGSGKTYTMVGPAGFLTQRPSSSSSSSSRSSGSSSSSSKEKWGLALRTLEFVMEELEGRVKEGPLQSPAAFVSFSAVEMYCGKVRDLLGPPRGEPQTAAANAQTLERQLQPRGAPSSIQGAPGAPEGICEAKEKGPCLYLVDLAGAERQPMERWGPPEVGAPLYPHLKEQSGALFAQEAASISKSLSAFMAVLTALAIHCAAARRKNRGTPGGPPGGPLSLLLHGGPPAGRLEDTNLTGAPNKGGLAATRPPTQSNSCSKPPDAAAGGPPSRRVRAPRGPHVRFRESCLTVALKDVLDGCGHVSLVFTVSSKEEDRGPTLQTLRPSVFKSLAETSAATAAAAAAAGLLQQQLPMAQLQQQQAQQRRKPQQLEQHPVQQQQQQQQRRQKERQQLLDQHLLQRKSLKRQQQQQQQRRTQQQKHGKQQQQKQQHHPKAQQQQQQHITQQC</sequence>
<dbReference type="GO" id="GO:0016887">
    <property type="term" value="F:ATP hydrolysis activity"/>
    <property type="evidence" value="ECO:0007669"/>
    <property type="project" value="TreeGrafter"/>
</dbReference>
<feature type="compositionally biased region" description="Low complexity" evidence="1">
    <location>
        <begin position="932"/>
        <end position="948"/>
    </location>
</feature>
<dbReference type="GeneID" id="25272969"/>
<accession>U6GVD1</accession>
<feature type="region of interest" description="Disordered" evidence="1">
    <location>
        <begin position="790"/>
        <end position="815"/>
    </location>
</feature>
<dbReference type="SMART" id="SM00129">
    <property type="entry name" value="KISc"/>
    <property type="match status" value="1"/>
</dbReference>
<feature type="transmembrane region" description="Helical" evidence="2">
    <location>
        <begin position="485"/>
        <end position="509"/>
    </location>
</feature>
<dbReference type="GO" id="GO:0005524">
    <property type="term" value="F:ATP binding"/>
    <property type="evidence" value="ECO:0007669"/>
    <property type="project" value="InterPro"/>
</dbReference>
<feature type="region of interest" description="Disordered" evidence="1">
    <location>
        <begin position="722"/>
        <end position="753"/>
    </location>
</feature>
<feature type="transmembrane region" description="Helical" evidence="2">
    <location>
        <begin position="521"/>
        <end position="539"/>
    </location>
</feature>
<feature type="region of interest" description="Disordered" evidence="1">
    <location>
        <begin position="684"/>
        <end position="710"/>
    </location>
</feature>
<dbReference type="GO" id="GO:0022857">
    <property type="term" value="F:transmembrane transporter activity"/>
    <property type="evidence" value="ECO:0007669"/>
    <property type="project" value="InterPro"/>
</dbReference>
<keyword evidence="5" id="KW-1185">Reference proteome</keyword>
<dbReference type="InterPro" id="IPR027640">
    <property type="entry name" value="Kinesin-like_fam"/>
</dbReference>
<feature type="domain" description="Kinesin motor" evidence="3">
    <location>
        <begin position="801"/>
        <end position="1251"/>
    </location>
</feature>
<dbReference type="GO" id="GO:0005871">
    <property type="term" value="C:kinesin complex"/>
    <property type="evidence" value="ECO:0007669"/>
    <property type="project" value="TreeGrafter"/>
</dbReference>
<feature type="region of interest" description="Disordered" evidence="1">
    <location>
        <begin position="1117"/>
        <end position="1190"/>
    </location>
</feature>
<evidence type="ECO:0000313" key="4">
    <source>
        <dbReference type="EMBL" id="CDI84140.1"/>
    </source>
</evidence>
<feature type="compositionally biased region" description="Low complexity" evidence="1">
    <location>
        <begin position="1281"/>
        <end position="1295"/>
    </location>
</feature>
<feature type="transmembrane region" description="Helical" evidence="2">
    <location>
        <begin position="347"/>
        <end position="366"/>
    </location>
</feature>
<evidence type="ECO:0000256" key="1">
    <source>
        <dbReference type="SAM" id="MobiDB-lite"/>
    </source>
</evidence>
<feature type="compositionally biased region" description="Polar residues" evidence="1">
    <location>
        <begin position="1"/>
        <end position="11"/>
    </location>
</feature>
<dbReference type="InterPro" id="IPR027417">
    <property type="entry name" value="P-loop_NTPase"/>
</dbReference>
<evidence type="ECO:0000313" key="5">
    <source>
        <dbReference type="Proteomes" id="UP000018050"/>
    </source>
</evidence>
<keyword evidence="2" id="KW-0472">Membrane</keyword>
<dbReference type="GO" id="GO:0003777">
    <property type="term" value="F:microtubule motor activity"/>
    <property type="evidence" value="ECO:0007669"/>
    <property type="project" value="InterPro"/>
</dbReference>
<feature type="compositionally biased region" description="Low complexity" evidence="1">
    <location>
        <begin position="1129"/>
        <end position="1141"/>
    </location>
</feature>
<feature type="compositionally biased region" description="Low complexity" evidence="1">
    <location>
        <begin position="1317"/>
        <end position="1327"/>
    </location>
</feature>
<dbReference type="GO" id="GO:0008017">
    <property type="term" value="F:microtubule binding"/>
    <property type="evidence" value="ECO:0007669"/>
    <property type="project" value="InterPro"/>
</dbReference>
<gene>
    <name evidence="4" type="ORF">EAH_00048990</name>
</gene>
<feature type="transmembrane region" description="Helical" evidence="2">
    <location>
        <begin position="551"/>
        <end position="572"/>
    </location>
</feature>
<feature type="compositionally biased region" description="Low complexity" evidence="1">
    <location>
        <begin position="12"/>
        <end position="36"/>
    </location>
</feature>
<feature type="compositionally biased region" description="Low complexity" evidence="1">
    <location>
        <begin position="76"/>
        <end position="88"/>
    </location>
</feature>